<protein>
    <submittedName>
        <fullName evidence="1">Uncharacterized protein</fullName>
    </submittedName>
</protein>
<proteinExistence type="predicted"/>
<accession>A0A8S9QRE2</accession>
<dbReference type="AlphaFoldDB" id="A0A8S9QRE2"/>
<dbReference type="EMBL" id="QGKX02000996">
    <property type="protein sequence ID" value="KAF3553788.1"/>
    <property type="molecule type" value="Genomic_DNA"/>
</dbReference>
<gene>
    <name evidence="1" type="ORF">F2Q69_00012855</name>
</gene>
<comment type="caution">
    <text evidence="1">The sequence shown here is derived from an EMBL/GenBank/DDBJ whole genome shotgun (WGS) entry which is preliminary data.</text>
</comment>
<dbReference type="Proteomes" id="UP000712600">
    <property type="component" value="Unassembled WGS sequence"/>
</dbReference>
<evidence type="ECO:0000313" key="2">
    <source>
        <dbReference type="Proteomes" id="UP000712600"/>
    </source>
</evidence>
<reference evidence="1" key="1">
    <citation type="submission" date="2019-12" db="EMBL/GenBank/DDBJ databases">
        <title>Genome sequencing and annotation of Brassica cretica.</title>
        <authorList>
            <person name="Studholme D.J."/>
            <person name="Sarris P."/>
        </authorList>
    </citation>
    <scope>NUCLEOTIDE SEQUENCE</scope>
    <source>
        <strain evidence="1">PFS-109/04</strain>
        <tissue evidence="1">Leaf</tissue>
    </source>
</reference>
<sequence length="422" mass="46992">MQLLAYLLQAAGHVLLLDLTTSKQFLSHFYWMLWWLATKFETPPACHAPPKPSQELILQPIKKASKKGTSRSSSSEEVHDKILVPKAEFAPYSINPANGEAYWIARYGAITPPSEKSFPVMNQRPVERGAPSRSIGEFLKTVRAFCQISNAVEFRIPCRGEIRVLDNFEVSISHLNPTSFQHLIGIVILSYEHGLFLTADHFEAIFRLQLVSKPHLYRLVPQTYMTVIKGLISNFNSWSKFFFFVCINAASVEENCIPLLWSKPNGSPFINPLPPFPEDVIEVRDLLRNGEREPDDLAPRDVPAVEANVRSYKGKGIDLGDIEFSVDDSILPGWDPDLAFGDGSGSSEAPIPDFDDFFAGLYSSFDPPPSVVETGRSKVVAEGSRIINGGLNMLGSALETSHKEAMVYRFKAEKAEKDLACV</sequence>
<evidence type="ECO:0000313" key="1">
    <source>
        <dbReference type="EMBL" id="KAF3553788.1"/>
    </source>
</evidence>
<organism evidence="1 2">
    <name type="scientific">Brassica cretica</name>
    <name type="common">Mustard</name>
    <dbReference type="NCBI Taxonomy" id="69181"/>
    <lineage>
        <taxon>Eukaryota</taxon>
        <taxon>Viridiplantae</taxon>
        <taxon>Streptophyta</taxon>
        <taxon>Embryophyta</taxon>
        <taxon>Tracheophyta</taxon>
        <taxon>Spermatophyta</taxon>
        <taxon>Magnoliopsida</taxon>
        <taxon>eudicotyledons</taxon>
        <taxon>Gunneridae</taxon>
        <taxon>Pentapetalae</taxon>
        <taxon>rosids</taxon>
        <taxon>malvids</taxon>
        <taxon>Brassicales</taxon>
        <taxon>Brassicaceae</taxon>
        <taxon>Brassiceae</taxon>
        <taxon>Brassica</taxon>
    </lineage>
</organism>
<name>A0A8S9QRE2_BRACR</name>